<dbReference type="EMBL" id="AMZH03006666">
    <property type="protein sequence ID" value="RRT63252.1"/>
    <property type="molecule type" value="Genomic_DNA"/>
</dbReference>
<dbReference type="Proteomes" id="UP000287651">
    <property type="component" value="Unassembled WGS sequence"/>
</dbReference>
<name>A0A426ZGY4_ENSVE</name>
<protein>
    <submittedName>
        <fullName evidence="1">Uncharacterized protein</fullName>
    </submittedName>
</protein>
<gene>
    <name evidence="1" type="ORF">B296_00010120</name>
</gene>
<reference evidence="1 2" key="1">
    <citation type="journal article" date="2014" name="Agronomy (Basel)">
        <title>A Draft Genome Sequence for Ensete ventricosum, the Drought-Tolerant Tree Against Hunger.</title>
        <authorList>
            <person name="Harrison J."/>
            <person name="Moore K.A."/>
            <person name="Paszkiewicz K."/>
            <person name="Jones T."/>
            <person name="Grant M."/>
            <person name="Ambacheew D."/>
            <person name="Muzemil S."/>
            <person name="Studholme D.J."/>
        </authorList>
    </citation>
    <scope>NUCLEOTIDE SEQUENCE [LARGE SCALE GENOMIC DNA]</scope>
</reference>
<proteinExistence type="predicted"/>
<accession>A0A426ZGY4</accession>
<organism evidence="1 2">
    <name type="scientific">Ensete ventricosum</name>
    <name type="common">Abyssinian banana</name>
    <name type="synonym">Musa ensete</name>
    <dbReference type="NCBI Taxonomy" id="4639"/>
    <lineage>
        <taxon>Eukaryota</taxon>
        <taxon>Viridiplantae</taxon>
        <taxon>Streptophyta</taxon>
        <taxon>Embryophyta</taxon>
        <taxon>Tracheophyta</taxon>
        <taxon>Spermatophyta</taxon>
        <taxon>Magnoliopsida</taxon>
        <taxon>Liliopsida</taxon>
        <taxon>Zingiberales</taxon>
        <taxon>Musaceae</taxon>
        <taxon>Ensete</taxon>
    </lineage>
</organism>
<evidence type="ECO:0000313" key="1">
    <source>
        <dbReference type="EMBL" id="RRT63252.1"/>
    </source>
</evidence>
<sequence>VEVRLIFRAPSKKFKILVIPNVLDHEKLYEYGFMKNMTIIKFAQSRASINFLHTIS</sequence>
<comment type="caution">
    <text evidence="1">The sequence shown here is derived from an EMBL/GenBank/DDBJ whole genome shotgun (WGS) entry which is preliminary data.</text>
</comment>
<feature type="non-terminal residue" evidence="1">
    <location>
        <position position="1"/>
    </location>
</feature>
<dbReference type="AlphaFoldDB" id="A0A426ZGY4"/>
<evidence type="ECO:0000313" key="2">
    <source>
        <dbReference type="Proteomes" id="UP000287651"/>
    </source>
</evidence>